<dbReference type="PANTHER" id="PTHR42920">
    <property type="entry name" value="OS03G0707200 PROTEIN-RELATED"/>
    <property type="match status" value="1"/>
</dbReference>
<feature type="transmembrane region" description="Helical" evidence="6">
    <location>
        <begin position="270"/>
        <end position="292"/>
    </location>
</feature>
<proteinExistence type="predicted"/>
<dbReference type="EMBL" id="UINC01031113">
    <property type="protein sequence ID" value="SVB16640.1"/>
    <property type="molecule type" value="Genomic_DNA"/>
</dbReference>
<evidence type="ECO:0000256" key="1">
    <source>
        <dbReference type="ARBA" id="ARBA00004651"/>
    </source>
</evidence>
<feature type="domain" description="EamA" evidence="7">
    <location>
        <begin position="153"/>
        <end position="285"/>
    </location>
</feature>
<feature type="transmembrane region" description="Helical" evidence="6">
    <location>
        <begin position="127"/>
        <end position="143"/>
    </location>
</feature>
<reference evidence="8" key="1">
    <citation type="submission" date="2018-05" db="EMBL/GenBank/DDBJ databases">
        <authorList>
            <person name="Lanie J.A."/>
            <person name="Ng W.-L."/>
            <person name="Kazmierczak K.M."/>
            <person name="Andrzejewski T.M."/>
            <person name="Davidsen T.M."/>
            <person name="Wayne K.J."/>
            <person name="Tettelin H."/>
            <person name="Glass J.I."/>
            <person name="Rusch D."/>
            <person name="Podicherti R."/>
            <person name="Tsui H.-C.T."/>
            <person name="Winkler M.E."/>
        </authorList>
    </citation>
    <scope>NUCLEOTIDE SEQUENCE</scope>
</reference>
<evidence type="ECO:0000256" key="5">
    <source>
        <dbReference type="ARBA" id="ARBA00023136"/>
    </source>
</evidence>
<evidence type="ECO:0000259" key="7">
    <source>
        <dbReference type="Pfam" id="PF00892"/>
    </source>
</evidence>
<dbReference type="InterPro" id="IPR000620">
    <property type="entry name" value="EamA_dom"/>
</dbReference>
<keyword evidence="5 6" id="KW-0472">Membrane</keyword>
<dbReference type="InterPro" id="IPR037185">
    <property type="entry name" value="EmrE-like"/>
</dbReference>
<dbReference type="GO" id="GO:0005886">
    <property type="term" value="C:plasma membrane"/>
    <property type="evidence" value="ECO:0007669"/>
    <property type="project" value="UniProtKB-SubCell"/>
</dbReference>
<dbReference type="InterPro" id="IPR051258">
    <property type="entry name" value="Diverse_Substrate_Transporter"/>
</dbReference>
<organism evidence="8">
    <name type="scientific">marine metagenome</name>
    <dbReference type="NCBI Taxonomy" id="408172"/>
    <lineage>
        <taxon>unclassified sequences</taxon>
        <taxon>metagenomes</taxon>
        <taxon>ecological metagenomes</taxon>
    </lineage>
</organism>
<dbReference type="AlphaFoldDB" id="A0A382BS27"/>
<protein>
    <recommendedName>
        <fullName evidence="7">EamA domain-containing protein</fullName>
    </recommendedName>
</protein>
<gene>
    <name evidence="8" type="ORF">METZ01_LOCUS169494</name>
</gene>
<evidence type="ECO:0000256" key="3">
    <source>
        <dbReference type="ARBA" id="ARBA00022692"/>
    </source>
</evidence>
<comment type="subcellular location">
    <subcellularLocation>
        <location evidence="1">Cell membrane</location>
        <topology evidence="1">Multi-pass membrane protein</topology>
    </subcellularLocation>
</comment>
<feature type="transmembrane region" description="Helical" evidence="6">
    <location>
        <begin position="243"/>
        <end position="264"/>
    </location>
</feature>
<feature type="transmembrane region" description="Helical" evidence="6">
    <location>
        <begin position="101"/>
        <end position="120"/>
    </location>
</feature>
<name>A0A382BS27_9ZZZZ</name>
<evidence type="ECO:0000313" key="8">
    <source>
        <dbReference type="EMBL" id="SVB16640.1"/>
    </source>
</evidence>
<evidence type="ECO:0000256" key="6">
    <source>
        <dbReference type="SAM" id="Phobius"/>
    </source>
</evidence>
<dbReference type="Pfam" id="PF00892">
    <property type="entry name" value="EamA"/>
    <property type="match status" value="2"/>
</dbReference>
<feature type="transmembrane region" description="Helical" evidence="6">
    <location>
        <begin position="218"/>
        <end position="236"/>
    </location>
</feature>
<keyword evidence="4 6" id="KW-1133">Transmembrane helix</keyword>
<keyword evidence="3 6" id="KW-0812">Transmembrane</keyword>
<feature type="domain" description="EamA" evidence="7">
    <location>
        <begin position="7"/>
        <end position="142"/>
    </location>
</feature>
<evidence type="ECO:0000256" key="4">
    <source>
        <dbReference type="ARBA" id="ARBA00022989"/>
    </source>
</evidence>
<feature type="transmembrane region" description="Helical" evidence="6">
    <location>
        <begin position="182"/>
        <end position="203"/>
    </location>
</feature>
<accession>A0A382BS27</accession>
<feature type="transmembrane region" description="Helical" evidence="6">
    <location>
        <begin position="149"/>
        <end position="170"/>
    </location>
</feature>
<sequence>MKKFISFLCLIVCTLIWGTTFIAQDTGMDNIGPFTFNSARFFVAFFAVMPFVLIFEKKKISNYVIPKKKEFFKLMIPVGVSLFLGTALQQVSLIYTNVANSAFFTIFYVPLVPIIIYFLFSDKLHWSVWPSVFVCILGGYFLTDFSNTAVSLGDGIVLIGAIFWALHIIYIGKLIAKFNLPFFIALLQNLAVAALSFLLVVIFEEIDFSKIILETYEILYAGVLSGGAAFVLQLFGQKHISPAPAAIIMSLEGVFATISAWIILNQILGFNNIIGCLLILFGVLISQLLPIYDKKI</sequence>
<evidence type="ECO:0000256" key="2">
    <source>
        <dbReference type="ARBA" id="ARBA00022475"/>
    </source>
</evidence>
<dbReference type="SUPFAM" id="SSF103481">
    <property type="entry name" value="Multidrug resistance efflux transporter EmrE"/>
    <property type="match status" value="2"/>
</dbReference>
<dbReference type="PANTHER" id="PTHR42920:SF5">
    <property type="entry name" value="EAMA DOMAIN-CONTAINING PROTEIN"/>
    <property type="match status" value="1"/>
</dbReference>
<keyword evidence="2" id="KW-1003">Cell membrane</keyword>
<feature type="transmembrane region" description="Helical" evidence="6">
    <location>
        <begin position="39"/>
        <end position="55"/>
    </location>
</feature>